<dbReference type="KEGG" id="maqu:Maq22A_c04090"/>
<dbReference type="STRING" id="270351.Maq22A_c04090"/>
<evidence type="ECO:0000256" key="1">
    <source>
        <dbReference type="SAM" id="MobiDB-lite"/>
    </source>
</evidence>
<dbReference type="PATRIC" id="fig|270351.10.peg.793"/>
<name>A0A0C6FGR6_9HYPH</name>
<dbReference type="AlphaFoldDB" id="A0A0C6FGR6"/>
<gene>
    <name evidence="2" type="ORF">Maq22A_c04090</name>
</gene>
<accession>A0A0C6FGR6</accession>
<feature type="region of interest" description="Disordered" evidence="1">
    <location>
        <begin position="1"/>
        <end position="27"/>
    </location>
</feature>
<dbReference type="Proteomes" id="UP000061432">
    <property type="component" value="Chromosome"/>
</dbReference>
<protein>
    <submittedName>
        <fullName evidence="2">Uncharacterized protein</fullName>
    </submittedName>
</protein>
<proteinExistence type="predicted"/>
<sequence length="110" mass="11936">MGVHHIAAQRGTITRATRTEQRPMSGLTPDQAVTALREGLETYLATTGGYHDLATQMDAERDRVRALRRAIADRIEADIAILDALTPDVDLEDGHDVENVTLPMRGGCAA</sequence>
<organism evidence="2 3">
    <name type="scientific">Methylobacterium aquaticum</name>
    <dbReference type="NCBI Taxonomy" id="270351"/>
    <lineage>
        <taxon>Bacteria</taxon>
        <taxon>Pseudomonadati</taxon>
        <taxon>Pseudomonadota</taxon>
        <taxon>Alphaproteobacteria</taxon>
        <taxon>Hyphomicrobiales</taxon>
        <taxon>Methylobacteriaceae</taxon>
        <taxon>Methylobacterium</taxon>
    </lineage>
</organism>
<dbReference type="EMBL" id="AP014704">
    <property type="protein sequence ID" value="BAQ44244.1"/>
    <property type="molecule type" value="Genomic_DNA"/>
</dbReference>
<reference evidence="3" key="2">
    <citation type="submission" date="2015-01" db="EMBL/GenBank/DDBJ databases">
        <title>Complete genome sequence of Methylobacterium aquaticum strain 22A.</title>
        <authorList>
            <person name="Tani A."/>
            <person name="Ogura Y."/>
            <person name="Hayashi T."/>
        </authorList>
    </citation>
    <scope>NUCLEOTIDE SEQUENCE [LARGE SCALE GENOMIC DNA]</scope>
    <source>
        <strain evidence="3">MA-22A</strain>
    </source>
</reference>
<evidence type="ECO:0000313" key="3">
    <source>
        <dbReference type="Proteomes" id="UP000061432"/>
    </source>
</evidence>
<evidence type="ECO:0000313" key="2">
    <source>
        <dbReference type="EMBL" id="BAQ44244.1"/>
    </source>
</evidence>
<reference evidence="2 3" key="1">
    <citation type="journal article" date="2015" name="Genome Announc.">
        <title>Complete Genome Sequence of Methylobacterium aquaticum Strain 22A, Isolated from Racomitrium japonicum Moss.</title>
        <authorList>
            <person name="Tani A."/>
            <person name="Ogura Y."/>
            <person name="Hayashi T."/>
            <person name="Kimbara K."/>
        </authorList>
    </citation>
    <scope>NUCLEOTIDE SEQUENCE [LARGE SCALE GENOMIC DNA]</scope>
    <source>
        <strain evidence="2 3">MA-22A</strain>
    </source>
</reference>